<evidence type="ECO:0000256" key="1">
    <source>
        <dbReference type="SAM" id="SignalP"/>
    </source>
</evidence>
<evidence type="ECO:0000313" key="2">
    <source>
        <dbReference type="EMBL" id="JAD54196.1"/>
    </source>
</evidence>
<protein>
    <submittedName>
        <fullName evidence="2">Uncharacterized protein</fullName>
    </submittedName>
</protein>
<reference evidence="2" key="2">
    <citation type="journal article" date="2015" name="Data Brief">
        <title>Shoot transcriptome of the giant reed, Arundo donax.</title>
        <authorList>
            <person name="Barrero R.A."/>
            <person name="Guerrero F.D."/>
            <person name="Moolhuijzen P."/>
            <person name="Goolsby J.A."/>
            <person name="Tidwell J."/>
            <person name="Bellgard S.E."/>
            <person name="Bellgard M.I."/>
        </authorList>
    </citation>
    <scope>NUCLEOTIDE SEQUENCE</scope>
    <source>
        <tissue evidence="2">Shoot tissue taken approximately 20 cm above the soil surface</tissue>
    </source>
</reference>
<organism evidence="2">
    <name type="scientific">Arundo donax</name>
    <name type="common">Giant reed</name>
    <name type="synonym">Donax arundinaceus</name>
    <dbReference type="NCBI Taxonomy" id="35708"/>
    <lineage>
        <taxon>Eukaryota</taxon>
        <taxon>Viridiplantae</taxon>
        <taxon>Streptophyta</taxon>
        <taxon>Embryophyta</taxon>
        <taxon>Tracheophyta</taxon>
        <taxon>Spermatophyta</taxon>
        <taxon>Magnoliopsida</taxon>
        <taxon>Liliopsida</taxon>
        <taxon>Poales</taxon>
        <taxon>Poaceae</taxon>
        <taxon>PACMAD clade</taxon>
        <taxon>Arundinoideae</taxon>
        <taxon>Arundineae</taxon>
        <taxon>Arundo</taxon>
    </lineage>
</organism>
<proteinExistence type="predicted"/>
<keyword evidence="1" id="KW-0732">Signal</keyword>
<reference evidence="2" key="1">
    <citation type="submission" date="2014-09" db="EMBL/GenBank/DDBJ databases">
        <authorList>
            <person name="Magalhaes I.L.F."/>
            <person name="Oliveira U."/>
            <person name="Santos F.R."/>
            <person name="Vidigal T.H.D.A."/>
            <person name="Brescovit A.D."/>
            <person name="Santos A.J."/>
        </authorList>
    </citation>
    <scope>NUCLEOTIDE SEQUENCE</scope>
    <source>
        <tissue evidence="2">Shoot tissue taken approximately 20 cm above the soil surface</tissue>
    </source>
</reference>
<feature type="chain" id="PRO_5002062653" evidence="1">
    <location>
        <begin position="20"/>
        <end position="48"/>
    </location>
</feature>
<dbReference type="EMBL" id="GBRH01243699">
    <property type="protein sequence ID" value="JAD54196.1"/>
    <property type="molecule type" value="Transcribed_RNA"/>
</dbReference>
<dbReference type="AlphaFoldDB" id="A0A0A9ASV7"/>
<accession>A0A0A9ASV7</accession>
<sequence length="48" mass="5499">MLVIFLIFNLFNITQIIMGKKQKFGQAHQCGRRTVTHTPCGFCVGEDR</sequence>
<name>A0A0A9ASV7_ARUDO</name>
<feature type="signal peptide" evidence="1">
    <location>
        <begin position="1"/>
        <end position="19"/>
    </location>
</feature>